<comment type="similarity">
    <text evidence="1">Belongs to the jacalin lectin family.</text>
</comment>
<dbReference type="EMBL" id="NBSK02000007">
    <property type="protein sequence ID" value="KAJ0195444.1"/>
    <property type="molecule type" value="Genomic_DNA"/>
</dbReference>
<dbReference type="OrthoDB" id="581739at2759"/>
<evidence type="ECO:0000259" key="3">
    <source>
        <dbReference type="PROSITE" id="PS51752"/>
    </source>
</evidence>
<name>A0A9R1X210_LACSA</name>
<protein>
    <recommendedName>
        <fullName evidence="3">Jacalin-type lectin domain-containing protein</fullName>
    </recommendedName>
</protein>
<dbReference type="Proteomes" id="UP000235145">
    <property type="component" value="Unassembled WGS sequence"/>
</dbReference>
<comment type="caution">
    <text evidence="4">The sequence shown here is derived from an EMBL/GenBank/DDBJ whole genome shotgun (WGS) entry which is preliminary data.</text>
</comment>
<sequence>METGSKDTKVLTLAYQISMCLAANAECVWGTPWGGKGGSRTWEFIIPDGSTLTKIDLSSGDALDFISFTYKDGSSSMTMSISSGLVGISGRVGLFGDNTVITSVTFWTNIGTYGEYGTNPRTDFSFGVTLGKFSGFYGKCGNSVDSLGVILQA</sequence>
<evidence type="ECO:0000256" key="2">
    <source>
        <dbReference type="ARBA" id="ARBA00022734"/>
    </source>
</evidence>
<keyword evidence="2" id="KW-0430">Lectin</keyword>
<dbReference type="PANTHER" id="PTHR46506">
    <property type="entry name" value="OS05G0143600 PROTEIN"/>
    <property type="match status" value="1"/>
</dbReference>
<proteinExistence type="inferred from homology"/>
<dbReference type="GO" id="GO:0030246">
    <property type="term" value="F:carbohydrate binding"/>
    <property type="evidence" value="ECO:0007669"/>
    <property type="project" value="UniProtKB-KW"/>
</dbReference>
<reference evidence="4 5" key="1">
    <citation type="journal article" date="2017" name="Nat. Commun.">
        <title>Genome assembly with in vitro proximity ligation data and whole-genome triplication in lettuce.</title>
        <authorList>
            <person name="Reyes-Chin-Wo S."/>
            <person name="Wang Z."/>
            <person name="Yang X."/>
            <person name="Kozik A."/>
            <person name="Arikit S."/>
            <person name="Song C."/>
            <person name="Xia L."/>
            <person name="Froenicke L."/>
            <person name="Lavelle D.O."/>
            <person name="Truco M.J."/>
            <person name="Xia R."/>
            <person name="Zhu S."/>
            <person name="Xu C."/>
            <person name="Xu H."/>
            <person name="Xu X."/>
            <person name="Cox K."/>
            <person name="Korf I."/>
            <person name="Meyers B.C."/>
            <person name="Michelmore R.W."/>
        </authorList>
    </citation>
    <scope>NUCLEOTIDE SEQUENCE [LARGE SCALE GENOMIC DNA]</scope>
    <source>
        <strain evidence="5">cv. Salinas</strain>
        <tissue evidence="4">Seedlings</tissue>
    </source>
</reference>
<accession>A0A9R1X210</accession>
<dbReference type="SMART" id="SM00915">
    <property type="entry name" value="Jacalin"/>
    <property type="match status" value="1"/>
</dbReference>
<gene>
    <name evidence="4" type="ORF">LSAT_V11C700355310</name>
</gene>
<evidence type="ECO:0000256" key="1">
    <source>
        <dbReference type="ARBA" id="ARBA00006568"/>
    </source>
</evidence>
<dbReference type="InterPro" id="IPR036404">
    <property type="entry name" value="Jacalin-like_lectin_dom_sf"/>
</dbReference>
<dbReference type="Gene3D" id="2.100.10.30">
    <property type="entry name" value="Jacalin-like lectin domain"/>
    <property type="match status" value="1"/>
</dbReference>
<feature type="domain" description="Jacalin-type lectin" evidence="3">
    <location>
        <begin position="27"/>
        <end position="153"/>
    </location>
</feature>
<organism evidence="4 5">
    <name type="scientific">Lactuca sativa</name>
    <name type="common">Garden lettuce</name>
    <dbReference type="NCBI Taxonomy" id="4236"/>
    <lineage>
        <taxon>Eukaryota</taxon>
        <taxon>Viridiplantae</taxon>
        <taxon>Streptophyta</taxon>
        <taxon>Embryophyta</taxon>
        <taxon>Tracheophyta</taxon>
        <taxon>Spermatophyta</taxon>
        <taxon>Magnoliopsida</taxon>
        <taxon>eudicotyledons</taxon>
        <taxon>Gunneridae</taxon>
        <taxon>Pentapetalae</taxon>
        <taxon>asterids</taxon>
        <taxon>campanulids</taxon>
        <taxon>Asterales</taxon>
        <taxon>Asteraceae</taxon>
        <taxon>Cichorioideae</taxon>
        <taxon>Cichorieae</taxon>
        <taxon>Lactucinae</taxon>
        <taxon>Lactuca</taxon>
    </lineage>
</organism>
<dbReference type="SUPFAM" id="SSF51101">
    <property type="entry name" value="Mannose-binding lectins"/>
    <property type="match status" value="1"/>
</dbReference>
<evidence type="ECO:0000313" key="4">
    <source>
        <dbReference type="EMBL" id="KAJ0195444.1"/>
    </source>
</evidence>
<keyword evidence="5" id="KW-1185">Reference proteome</keyword>
<dbReference type="PROSITE" id="PS51752">
    <property type="entry name" value="JACALIN_LECTIN"/>
    <property type="match status" value="1"/>
</dbReference>
<dbReference type="InterPro" id="IPR001229">
    <property type="entry name" value="Jacalin-like_lectin_dom"/>
</dbReference>
<dbReference type="Pfam" id="PF01419">
    <property type="entry name" value="Jacalin"/>
    <property type="match status" value="1"/>
</dbReference>
<dbReference type="AlphaFoldDB" id="A0A9R1X210"/>
<evidence type="ECO:0000313" key="5">
    <source>
        <dbReference type="Proteomes" id="UP000235145"/>
    </source>
</evidence>